<dbReference type="PANTHER" id="PTHR24253:SF42">
    <property type="entry name" value="PROTEASE, SERINE 47"/>
    <property type="match status" value="1"/>
</dbReference>
<evidence type="ECO:0000256" key="3">
    <source>
        <dbReference type="SAM" id="SignalP"/>
    </source>
</evidence>
<dbReference type="CDD" id="cd00190">
    <property type="entry name" value="Tryp_SPc"/>
    <property type="match status" value="1"/>
</dbReference>
<organism evidence="5 6">
    <name type="scientific">Oryctolagus cuniculus</name>
    <name type="common">Rabbit</name>
    <dbReference type="NCBI Taxonomy" id="9986"/>
    <lineage>
        <taxon>Eukaryota</taxon>
        <taxon>Metazoa</taxon>
        <taxon>Chordata</taxon>
        <taxon>Craniata</taxon>
        <taxon>Vertebrata</taxon>
        <taxon>Euteleostomi</taxon>
        <taxon>Mammalia</taxon>
        <taxon>Eutheria</taxon>
        <taxon>Euarchontoglires</taxon>
        <taxon>Glires</taxon>
        <taxon>Lagomorpha</taxon>
        <taxon>Leporidae</taxon>
        <taxon>Oryctolagus</taxon>
    </lineage>
</organism>
<feature type="signal peptide" evidence="3">
    <location>
        <begin position="1"/>
        <end position="33"/>
    </location>
</feature>
<evidence type="ECO:0000256" key="2">
    <source>
        <dbReference type="RuleBase" id="RU363034"/>
    </source>
</evidence>
<dbReference type="Proteomes" id="UP000001811">
    <property type="component" value="Chromosome 7"/>
</dbReference>
<reference evidence="5" key="3">
    <citation type="submission" date="2025-09" db="UniProtKB">
        <authorList>
            <consortium name="Ensembl"/>
        </authorList>
    </citation>
    <scope>IDENTIFICATION</scope>
    <source>
        <strain evidence="5">Thorbecke</strain>
    </source>
</reference>
<accession>G1SUV7</accession>
<keyword evidence="3" id="KW-0732">Signal</keyword>
<dbReference type="eggNOG" id="KOG3627">
    <property type="taxonomic scope" value="Eukaryota"/>
</dbReference>
<keyword evidence="1" id="KW-1015">Disulfide bond</keyword>
<dbReference type="PROSITE" id="PS00135">
    <property type="entry name" value="TRYPSIN_SER"/>
    <property type="match status" value="1"/>
</dbReference>
<reference evidence="5" key="2">
    <citation type="submission" date="2025-08" db="UniProtKB">
        <authorList>
            <consortium name="Ensembl"/>
        </authorList>
    </citation>
    <scope>IDENTIFICATION</scope>
    <source>
        <strain evidence="5">Thorbecke</strain>
    </source>
</reference>
<evidence type="ECO:0000259" key="4">
    <source>
        <dbReference type="PROSITE" id="PS50240"/>
    </source>
</evidence>
<proteinExistence type="predicted"/>
<dbReference type="PROSITE" id="PS50240">
    <property type="entry name" value="TRYPSIN_DOM"/>
    <property type="match status" value="1"/>
</dbReference>
<dbReference type="HOGENOM" id="CLU_006842_0_4_1"/>
<feature type="chain" id="PRO_5023834662" description="Peptidase S1 domain-containing protein" evidence="3">
    <location>
        <begin position="34"/>
        <end position="356"/>
    </location>
</feature>
<dbReference type="SUPFAM" id="SSF50494">
    <property type="entry name" value="Trypsin-like serine proteases"/>
    <property type="match status" value="1"/>
</dbReference>
<dbReference type="Bgee" id="ENSOCUG00000006394">
    <property type="expression patterns" value="Expressed in testis and 6 other cell types or tissues"/>
</dbReference>
<dbReference type="Pfam" id="PF00089">
    <property type="entry name" value="Trypsin"/>
    <property type="match status" value="1"/>
</dbReference>
<evidence type="ECO:0000313" key="5">
    <source>
        <dbReference type="Ensembl" id="ENSOCUP00000007165.3"/>
    </source>
</evidence>
<dbReference type="GO" id="GO:0006508">
    <property type="term" value="P:proteolysis"/>
    <property type="evidence" value="ECO:0007669"/>
    <property type="project" value="UniProtKB-KW"/>
</dbReference>
<dbReference type="PROSITE" id="PS00134">
    <property type="entry name" value="TRYPSIN_HIS"/>
    <property type="match status" value="1"/>
</dbReference>
<dbReference type="InterPro" id="IPR001254">
    <property type="entry name" value="Trypsin_dom"/>
</dbReference>
<dbReference type="InterPro" id="IPR018114">
    <property type="entry name" value="TRYPSIN_HIS"/>
</dbReference>
<keyword evidence="2" id="KW-0645">Protease</keyword>
<evidence type="ECO:0000256" key="1">
    <source>
        <dbReference type="ARBA" id="ARBA00023157"/>
    </source>
</evidence>
<evidence type="ECO:0000313" key="6">
    <source>
        <dbReference type="Proteomes" id="UP000001811"/>
    </source>
</evidence>
<dbReference type="InterPro" id="IPR033116">
    <property type="entry name" value="TRYPSIN_SER"/>
</dbReference>
<keyword evidence="2" id="KW-0720">Serine protease</keyword>
<reference evidence="5 6" key="1">
    <citation type="journal article" date="2011" name="Nature">
        <title>A high-resolution map of human evolutionary constraint using 29 mammals.</title>
        <authorList>
            <person name="Lindblad-Toh K."/>
            <person name="Garber M."/>
            <person name="Zuk O."/>
            <person name="Lin M.F."/>
            <person name="Parker B.J."/>
            <person name="Washietl S."/>
            <person name="Kheradpour P."/>
            <person name="Ernst J."/>
            <person name="Jordan G."/>
            <person name="Mauceli E."/>
            <person name="Ward L.D."/>
            <person name="Lowe C.B."/>
            <person name="Holloway A.K."/>
            <person name="Clamp M."/>
            <person name="Gnerre S."/>
            <person name="Alfoldi J."/>
            <person name="Beal K."/>
            <person name="Chang J."/>
            <person name="Clawson H."/>
            <person name="Cuff J."/>
            <person name="Di Palma F."/>
            <person name="Fitzgerald S."/>
            <person name="Flicek P."/>
            <person name="Guttman M."/>
            <person name="Hubisz M.J."/>
            <person name="Jaffe D.B."/>
            <person name="Jungreis I."/>
            <person name="Kent W.J."/>
            <person name="Kostka D."/>
            <person name="Lara M."/>
            <person name="Martins A.L."/>
            <person name="Massingham T."/>
            <person name="Moltke I."/>
            <person name="Raney B.J."/>
            <person name="Rasmussen M.D."/>
            <person name="Robinson J."/>
            <person name="Stark A."/>
            <person name="Vilella A.J."/>
            <person name="Wen J."/>
            <person name="Xie X."/>
            <person name="Zody M.C."/>
            <person name="Baldwin J."/>
            <person name="Bloom T."/>
            <person name="Chin C.W."/>
            <person name="Heiman D."/>
            <person name="Nicol R."/>
            <person name="Nusbaum C."/>
            <person name="Young S."/>
            <person name="Wilkinson J."/>
            <person name="Worley K.C."/>
            <person name="Kovar C.L."/>
            <person name="Muzny D.M."/>
            <person name="Gibbs R.A."/>
            <person name="Cree A."/>
            <person name="Dihn H.H."/>
            <person name="Fowler G."/>
            <person name="Jhangiani S."/>
            <person name="Joshi V."/>
            <person name="Lee S."/>
            <person name="Lewis L.R."/>
            <person name="Nazareth L.V."/>
            <person name="Okwuonu G."/>
            <person name="Santibanez J."/>
            <person name="Warren W.C."/>
            <person name="Mardis E.R."/>
            <person name="Weinstock G.M."/>
            <person name="Wilson R.K."/>
            <person name="Delehaunty K."/>
            <person name="Dooling D."/>
            <person name="Fronik C."/>
            <person name="Fulton L."/>
            <person name="Fulton B."/>
            <person name="Graves T."/>
            <person name="Minx P."/>
            <person name="Sodergren E."/>
            <person name="Birney E."/>
            <person name="Margulies E.H."/>
            <person name="Herrero J."/>
            <person name="Green E.D."/>
            <person name="Haussler D."/>
            <person name="Siepel A."/>
            <person name="Goldman N."/>
            <person name="Pollard K.S."/>
            <person name="Pedersen J.S."/>
            <person name="Lander E.S."/>
            <person name="Kellis M."/>
        </authorList>
    </citation>
    <scope>NUCLEOTIDE SEQUENCE [LARGE SCALE GENOMIC DNA]</scope>
    <source>
        <strain evidence="5 6">Thorbecke inbred</strain>
    </source>
</reference>
<keyword evidence="6" id="KW-1185">Reference proteome</keyword>
<sequence>MGANRRKRSGLGWQGAYALAALLLWLRLPPLRAQVTPSNRKSQNLDDVCGRTGKTGKIFGGQKAEPEWWPWQASLLFKGQHICGAALIASNWVVSAAHCFQRSKTPGDYRILLGYNQLSNPTSFSRQMTVNKLFVHKDYDKFHRFGSDIALLQLHLQADFNSHVLPACVPKANFSLHVDTACWISGWGMLTEDVFLPAPFQLQEAKVSLIDSDSCRRFFIPPPGTPPHDVFSVKDDMICAGDTWDEKSICRGDSGGPLVCFLRRAWYLVGVTSWSWDCRSPVSPSVFTRITYFANWIQEQQRATPTPDPSKAPPEEKPPVLVNVPIPEAGTVPKPRVFLVLLTSATLLLLILLQSR</sequence>
<dbReference type="Ensembl" id="ENSOCUT00000008288.3">
    <property type="protein sequence ID" value="ENSOCUP00000007165.3"/>
    <property type="gene ID" value="ENSOCUG00000006394.3"/>
</dbReference>
<gene>
    <name evidence="5" type="primary">LOC100359291</name>
</gene>
<dbReference type="PRINTS" id="PR00722">
    <property type="entry name" value="CHYMOTRYPSIN"/>
</dbReference>
<dbReference type="PANTHER" id="PTHR24253">
    <property type="entry name" value="TRANSMEMBRANE PROTEASE SERINE"/>
    <property type="match status" value="1"/>
</dbReference>
<dbReference type="AlphaFoldDB" id="G1SUV7"/>
<dbReference type="InterPro" id="IPR009003">
    <property type="entry name" value="Peptidase_S1_PA"/>
</dbReference>
<dbReference type="FunFam" id="2.40.10.10:FF:000039">
    <property type="entry name" value="Brain-specific serine protease 4"/>
    <property type="match status" value="1"/>
</dbReference>
<protein>
    <recommendedName>
        <fullName evidence="4">Peptidase S1 domain-containing protein</fullName>
    </recommendedName>
</protein>
<dbReference type="GO" id="GO:0004252">
    <property type="term" value="F:serine-type endopeptidase activity"/>
    <property type="evidence" value="ECO:0007669"/>
    <property type="project" value="InterPro"/>
</dbReference>
<name>G1SUV7_RABIT</name>
<dbReference type="GeneTree" id="ENSGT00940000157345"/>
<feature type="domain" description="Peptidase S1" evidence="4">
    <location>
        <begin position="58"/>
        <end position="302"/>
    </location>
</feature>
<dbReference type="Gene3D" id="2.40.10.10">
    <property type="entry name" value="Trypsin-like serine proteases"/>
    <property type="match status" value="1"/>
</dbReference>
<dbReference type="EMBL" id="AAGW02005430">
    <property type="status" value="NOT_ANNOTATED_CDS"/>
    <property type="molecule type" value="Genomic_DNA"/>
</dbReference>
<dbReference type="InterPro" id="IPR043504">
    <property type="entry name" value="Peptidase_S1_PA_chymotrypsin"/>
</dbReference>
<dbReference type="InterPro" id="IPR001314">
    <property type="entry name" value="Peptidase_S1A"/>
</dbReference>
<dbReference type="SMART" id="SM00020">
    <property type="entry name" value="Tryp_SPc"/>
    <property type="match status" value="1"/>
</dbReference>
<dbReference type="EMBL" id="AAGW02005429">
    <property type="status" value="NOT_ANNOTATED_CDS"/>
    <property type="molecule type" value="Genomic_DNA"/>
</dbReference>
<keyword evidence="2" id="KW-0378">Hydrolase</keyword>